<evidence type="ECO:0000256" key="4">
    <source>
        <dbReference type="SAM" id="SignalP"/>
    </source>
</evidence>
<dbReference type="PANTHER" id="PTHR10827">
    <property type="entry name" value="RETICULOCALBIN"/>
    <property type="match status" value="1"/>
</dbReference>
<keyword evidence="2" id="KW-0677">Repeat</keyword>
<dbReference type="KEGG" id="lrs:PX52LOC_01771"/>
<feature type="chain" id="PRO_5022847452" evidence="4">
    <location>
        <begin position="18"/>
        <end position="599"/>
    </location>
</feature>
<dbReference type="AlphaFoldDB" id="A0A5C1AAM7"/>
<dbReference type="Proteomes" id="UP000324974">
    <property type="component" value="Chromosome"/>
</dbReference>
<feature type="region of interest" description="Disordered" evidence="3">
    <location>
        <begin position="247"/>
        <end position="268"/>
    </location>
</feature>
<dbReference type="GO" id="GO:0005509">
    <property type="term" value="F:calcium ion binding"/>
    <property type="evidence" value="ECO:0007669"/>
    <property type="project" value="InterPro"/>
</dbReference>
<feature type="domain" description="EF-hand" evidence="5">
    <location>
        <begin position="419"/>
        <end position="454"/>
    </location>
</feature>
<evidence type="ECO:0000259" key="5">
    <source>
        <dbReference type="PROSITE" id="PS50222"/>
    </source>
</evidence>
<feature type="domain" description="EF-hand" evidence="5">
    <location>
        <begin position="152"/>
        <end position="177"/>
    </location>
</feature>
<name>A0A5C1AAM7_9BACT</name>
<keyword evidence="1" id="KW-0479">Metal-binding</keyword>
<evidence type="ECO:0000313" key="7">
    <source>
        <dbReference type="Proteomes" id="UP000324974"/>
    </source>
</evidence>
<evidence type="ECO:0000256" key="3">
    <source>
        <dbReference type="SAM" id="MobiDB-lite"/>
    </source>
</evidence>
<keyword evidence="7" id="KW-1185">Reference proteome</keyword>
<evidence type="ECO:0000256" key="1">
    <source>
        <dbReference type="ARBA" id="ARBA00022723"/>
    </source>
</evidence>
<dbReference type="SUPFAM" id="SSF47473">
    <property type="entry name" value="EF-hand"/>
    <property type="match status" value="3"/>
</dbReference>
<sequence length="599" mass="65219">MKRFLLSLFAATTSALAAAEPPLAPSRGLPRPTGPRGDAFVLGAVAPPQRSLQRVLPAFQYDAKTAFPDTLEIVYLANARPIHVRVTLKVNGKPLHEVWQAHLRKLFDAFDRDHDGSLNRFEVENIFSPKGLSGLLGGTYYHGAGDDGKSLEDLDRDADGRVSFAEFAAGYTEAAADLVRLRSLALDDSVDQALTKELFQRLDANGDGKLSKAELAGAESILLALDTDENETLSADEVRSVPKVTADFPGMVQPAPTPPKQPERDPNLELYRGPIPGTVVQLMLKKYDANKDFALTRAEIGLEAEAFAKLDANGDGKLSAAELDGWRTTEPDFTAVVDVVQDYAKRFAEMKPRGGKLPAGCELRTGENGRVVLRIGNQLLDISTATPPPGAIALRTTEQLNSAYPTDKQVVTENDINGPQFQFLRVVFDAADLNGDGKLTKKEFRQYLELQEETIALALSASFATRRPSLFQLLDDNGDNQLGVRELRTAWQRLIVLEPTGGDAVTQAALQPSAAVRLGFAAFAGQDYSLPANMFAKPGARKQVAPLWFHKMDRNGDGDVSRAEFLGPREKFDELDTDHDGLISAAEADAQDKKLRAKK</sequence>
<organism evidence="6 7">
    <name type="scientific">Limnoglobus roseus</name>
    <dbReference type="NCBI Taxonomy" id="2598579"/>
    <lineage>
        <taxon>Bacteria</taxon>
        <taxon>Pseudomonadati</taxon>
        <taxon>Planctomycetota</taxon>
        <taxon>Planctomycetia</taxon>
        <taxon>Gemmatales</taxon>
        <taxon>Gemmataceae</taxon>
        <taxon>Limnoglobus</taxon>
    </lineage>
</organism>
<reference evidence="7" key="1">
    <citation type="submission" date="2019-08" db="EMBL/GenBank/DDBJ databases">
        <title>Limnoglobus roseus gen. nov., sp. nov., a novel freshwater planctomycete with a giant genome from the family Gemmataceae.</title>
        <authorList>
            <person name="Kulichevskaya I.S."/>
            <person name="Naumoff D.G."/>
            <person name="Miroshnikov K."/>
            <person name="Ivanova A."/>
            <person name="Philippov D.A."/>
            <person name="Hakobyan A."/>
            <person name="Rijpstra I.C."/>
            <person name="Sinninghe Damste J.S."/>
            <person name="Liesack W."/>
            <person name="Dedysh S.N."/>
        </authorList>
    </citation>
    <scope>NUCLEOTIDE SEQUENCE [LARGE SCALE GENOMIC DNA]</scope>
    <source>
        <strain evidence="7">PX52</strain>
    </source>
</reference>
<feature type="domain" description="EF-hand" evidence="5">
    <location>
        <begin position="305"/>
        <end position="333"/>
    </location>
</feature>
<dbReference type="RefSeq" id="WP_168218872.1">
    <property type="nucleotide sequence ID" value="NZ_CP042425.1"/>
</dbReference>
<dbReference type="InterPro" id="IPR018247">
    <property type="entry name" value="EF_Hand_1_Ca_BS"/>
</dbReference>
<keyword evidence="4" id="KW-0732">Signal</keyword>
<dbReference type="InterPro" id="IPR002048">
    <property type="entry name" value="EF_hand_dom"/>
</dbReference>
<dbReference type="EMBL" id="CP042425">
    <property type="protein sequence ID" value="QEL14872.1"/>
    <property type="molecule type" value="Genomic_DNA"/>
</dbReference>
<dbReference type="PROSITE" id="PS50222">
    <property type="entry name" value="EF_HAND_2"/>
    <property type="match status" value="5"/>
</dbReference>
<feature type="domain" description="EF-hand" evidence="5">
    <location>
        <begin position="190"/>
        <end position="225"/>
    </location>
</feature>
<evidence type="ECO:0000313" key="6">
    <source>
        <dbReference type="EMBL" id="QEL14872.1"/>
    </source>
</evidence>
<evidence type="ECO:0000256" key="2">
    <source>
        <dbReference type="ARBA" id="ARBA00022737"/>
    </source>
</evidence>
<dbReference type="Pfam" id="PF13202">
    <property type="entry name" value="EF-hand_5"/>
    <property type="match status" value="6"/>
</dbReference>
<dbReference type="Gene3D" id="1.10.238.10">
    <property type="entry name" value="EF-hand"/>
    <property type="match status" value="5"/>
</dbReference>
<feature type="signal peptide" evidence="4">
    <location>
        <begin position="1"/>
        <end position="17"/>
    </location>
</feature>
<dbReference type="PANTHER" id="PTHR10827:SF98">
    <property type="entry name" value="45 KDA CALCIUM-BINDING PROTEIN"/>
    <property type="match status" value="1"/>
</dbReference>
<proteinExistence type="predicted"/>
<dbReference type="PROSITE" id="PS00018">
    <property type="entry name" value="EF_HAND_1"/>
    <property type="match status" value="7"/>
</dbReference>
<gene>
    <name evidence="6" type="ORF">PX52LOC_01771</name>
</gene>
<dbReference type="InterPro" id="IPR011992">
    <property type="entry name" value="EF-hand-dom_pair"/>
</dbReference>
<feature type="domain" description="EF-hand" evidence="5">
    <location>
        <begin position="98"/>
        <end position="133"/>
    </location>
</feature>
<protein>
    <submittedName>
        <fullName evidence="6">Calmodulin</fullName>
    </submittedName>
</protein>
<dbReference type="Pfam" id="PF13499">
    <property type="entry name" value="EF-hand_7"/>
    <property type="match status" value="1"/>
</dbReference>
<dbReference type="SMART" id="SM00054">
    <property type="entry name" value="EFh"/>
    <property type="match status" value="7"/>
</dbReference>
<accession>A0A5C1AAM7</accession>